<evidence type="ECO:0000259" key="4">
    <source>
        <dbReference type="Pfam" id="PF24517"/>
    </source>
</evidence>
<dbReference type="EMBL" id="JBHUMQ010000061">
    <property type="protein sequence ID" value="MFD2696180.1"/>
    <property type="molecule type" value="Genomic_DNA"/>
</dbReference>
<gene>
    <name evidence="5" type="ORF">ACFSUE_21510</name>
</gene>
<dbReference type="InterPro" id="IPR055372">
    <property type="entry name" value="CBM96"/>
</dbReference>
<feature type="domain" description="Carbohydrate-binding module family 96" evidence="4">
    <location>
        <begin position="126"/>
        <end position="298"/>
    </location>
</feature>
<organism evidence="5 6">
    <name type="scientific">Sporolactobacillus shoreicorticis</name>
    <dbReference type="NCBI Taxonomy" id="1923877"/>
    <lineage>
        <taxon>Bacteria</taxon>
        <taxon>Bacillati</taxon>
        <taxon>Bacillota</taxon>
        <taxon>Bacilli</taxon>
        <taxon>Bacillales</taxon>
        <taxon>Sporolactobacillaceae</taxon>
        <taxon>Sporolactobacillus</taxon>
    </lineage>
</organism>
<dbReference type="Proteomes" id="UP001597399">
    <property type="component" value="Unassembled WGS sequence"/>
</dbReference>
<keyword evidence="2" id="KW-0964">Secreted</keyword>
<evidence type="ECO:0000313" key="5">
    <source>
        <dbReference type="EMBL" id="MFD2696180.1"/>
    </source>
</evidence>
<name>A0ABW5S9W6_9BACL</name>
<evidence type="ECO:0000256" key="1">
    <source>
        <dbReference type="ARBA" id="ARBA00004613"/>
    </source>
</evidence>
<evidence type="ECO:0000256" key="2">
    <source>
        <dbReference type="ARBA" id="ARBA00022525"/>
    </source>
</evidence>
<reference evidence="6" key="1">
    <citation type="journal article" date="2019" name="Int. J. Syst. Evol. Microbiol.">
        <title>The Global Catalogue of Microorganisms (GCM) 10K type strain sequencing project: providing services to taxonomists for standard genome sequencing and annotation.</title>
        <authorList>
            <consortium name="The Broad Institute Genomics Platform"/>
            <consortium name="The Broad Institute Genome Sequencing Center for Infectious Disease"/>
            <person name="Wu L."/>
            <person name="Ma J."/>
        </authorList>
    </citation>
    <scope>NUCLEOTIDE SEQUENCE [LARGE SCALE GENOMIC DNA]</scope>
    <source>
        <strain evidence="6">TISTR 2466</strain>
    </source>
</reference>
<comment type="caution">
    <text evidence="5">The sequence shown here is derived from an EMBL/GenBank/DDBJ whole genome shotgun (WGS) entry which is preliminary data.</text>
</comment>
<dbReference type="SUPFAM" id="SSF51445">
    <property type="entry name" value="(Trans)glycosidases"/>
    <property type="match status" value="1"/>
</dbReference>
<evidence type="ECO:0000256" key="3">
    <source>
        <dbReference type="ARBA" id="ARBA00022729"/>
    </source>
</evidence>
<dbReference type="InterPro" id="IPR017853">
    <property type="entry name" value="GH"/>
</dbReference>
<accession>A0ABW5S9W6</accession>
<protein>
    <submittedName>
        <fullName evidence="5">DUF4978 domain-containing protein</fullName>
    </submittedName>
</protein>
<dbReference type="Gene3D" id="3.20.20.80">
    <property type="entry name" value="Glycosidases"/>
    <property type="match status" value="1"/>
</dbReference>
<keyword evidence="3" id="KW-0732">Signal</keyword>
<dbReference type="RefSeq" id="WP_253064881.1">
    <property type="nucleotide sequence ID" value="NZ_JAMXWM010000033.1"/>
</dbReference>
<dbReference type="Pfam" id="PF24517">
    <property type="entry name" value="CBM96"/>
    <property type="match status" value="1"/>
</dbReference>
<comment type="subcellular location">
    <subcellularLocation>
        <location evidence="1">Secreted</location>
    </subcellularLocation>
</comment>
<sequence>MKTSTRFLHLGVALLVAAGGFTIHPLQSKAEVNKNHNPASKIVINQQSDYNRAFDKNQILEVRNGNSSSYRPLFYNGIQIRIDKLRDIYSYNINDIRNAFKQAKNDGFTVINSQILWSDIQKDPSLNPSDIAYIKNGDDAKTDFDESKTTLKLQNSSQSKSLVYLKYNLNQLTNGKFKFGAFDGAKLRIYAMSASDAKLTIYGLDKDNNWNGRITWNTAPFKGTGLKSSSASPKYDPIKNENYYDFDVTHFVNKQNHGKVTLVLQADASAELDMGGGAKIADNTSNEKALNEKPRLLLSKKNNYDYDYLDQIIKAARDANIKLEILWFGSDTTKVSTEWRMPFYVLHNYQKVLKQNGDPVFKKSGPTSAIGQYSYLMDKNDFNLQKQEGTVVKNVFNHIAKDNKKAGYTNTVIGAQMPNEPSITRSYARASNEAREAHQDLTDAQFNTWTLWNYTNNLAAQIKESNYPVWTRVNNAPGDGGDSLVAWNEKQRQDEATRLDAVGIDPYTYNYDQLYKVGHTQPYAQGQNLPMIMEDGLGIENSWAEGNYAAEDAGLRIITALAGGATHNYYDFKSGDGFDLYDSENADGTFKPHIYKGSAAIDSIRNVNHLLTKIGHALATKQADGAGGKQLLFFNAVPAAGDSFTDTKKLNNTEVTYRTDSNKSMGIALQRDKNNIVLASTLDSDATFTLKGVGKIRSVKYGQYKTVQSDKWETTDGHVKYKNDKNGTITITVPDNTVVNVSKKTYNSHSN</sequence>
<evidence type="ECO:0000313" key="6">
    <source>
        <dbReference type="Proteomes" id="UP001597399"/>
    </source>
</evidence>
<keyword evidence="6" id="KW-1185">Reference proteome</keyword>
<proteinExistence type="predicted"/>